<sequence length="238" mass="27871">MLVHTRAIVIQSIRYSEADLIVKCFTQSDGLKSYLCRNILKSKKGKLKASMFQVLTQLDLVAKHKDKGTLENIREAKVNPPYQHIPTDVYKSSIALFLAEMLRNTIQEEEKNEALFHFLEESFTSLDTMKNFANFHLWFLVKLTQYVGFYPNTETLEAPFFNLLDGDFQIFETNKYCISNTNTYLLKQFLEQTPAEALALKLNQTQRKSFLEMMLLYYELQLQGFRKPKSLDILYQLF</sequence>
<evidence type="ECO:0000313" key="10">
    <source>
        <dbReference type="Proteomes" id="UP000249542"/>
    </source>
</evidence>
<dbReference type="Pfam" id="PF02565">
    <property type="entry name" value="RecO_C"/>
    <property type="match status" value="1"/>
</dbReference>
<dbReference type="InterPro" id="IPR022572">
    <property type="entry name" value="DNA_rep/recomb_RecO_N"/>
</dbReference>
<dbReference type="AlphaFoldDB" id="A0A2W7IAP1"/>
<keyword evidence="5 7" id="KW-0234">DNA repair</keyword>
<evidence type="ECO:0000259" key="8">
    <source>
        <dbReference type="Pfam" id="PF11967"/>
    </source>
</evidence>
<dbReference type="InterPro" id="IPR003717">
    <property type="entry name" value="RecO"/>
</dbReference>
<dbReference type="InterPro" id="IPR042242">
    <property type="entry name" value="RecO_C"/>
</dbReference>
<dbReference type="GO" id="GO:0006310">
    <property type="term" value="P:DNA recombination"/>
    <property type="evidence" value="ECO:0007669"/>
    <property type="project" value="UniProtKB-UniRule"/>
</dbReference>
<name>A0A2W7IAP1_9FLAO</name>
<keyword evidence="4 7" id="KW-0233">DNA recombination</keyword>
<evidence type="ECO:0000256" key="5">
    <source>
        <dbReference type="ARBA" id="ARBA00023204"/>
    </source>
</evidence>
<reference evidence="9 10" key="1">
    <citation type="submission" date="2018-06" db="EMBL/GenBank/DDBJ databases">
        <title>Genomic Encyclopedia of Archaeal and Bacterial Type Strains, Phase II (KMG-II): from individual species to whole genera.</title>
        <authorList>
            <person name="Goeker M."/>
        </authorList>
    </citation>
    <scope>NUCLEOTIDE SEQUENCE [LARGE SCALE GENOMIC DNA]</scope>
    <source>
        <strain evidence="9 10">DSM 15361</strain>
    </source>
</reference>
<organism evidence="9 10">
    <name type="scientific">Mesonia algae</name>
    <dbReference type="NCBI Taxonomy" id="213248"/>
    <lineage>
        <taxon>Bacteria</taxon>
        <taxon>Pseudomonadati</taxon>
        <taxon>Bacteroidota</taxon>
        <taxon>Flavobacteriia</taxon>
        <taxon>Flavobacteriales</taxon>
        <taxon>Flavobacteriaceae</taxon>
        <taxon>Mesonia</taxon>
    </lineage>
</organism>
<accession>A0A2W7IAP1</accession>
<evidence type="ECO:0000256" key="1">
    <source>
        <dbReference type="ARBA" id="ARBA00007452"/>
    </source>
</evidence>
<comment type="similarity">
    <text evidence="1 7">Belongs to the RecO family.</text>
</comment>
<comment type="caution">
    <text evidence="9">The sequence shown here is derived from an EMBL/GenBank/DDBJ whole genome shotgun (WGS) entry which is preliminary data.</text>
</comment>
<dbReference type="InterPro" id="IPR037278">
    <property type="entry name" value="ARFGAP/RecO"/>
</dbReference>
<dbReference type="SUPFAM" id="SSF50249">
    <property type="entry name" value="Nucleic acid-binding proteins"/>
    <property type="match status" value="1"/>
</dbReference>
<dbReference type="Gene3D" id="1.20.1440.120">
    <property type="entry name" value="Recombination protein O, C-terminal domain"/>
    <property type="match status" value="1"/>
</dbReference>
<dbReference type="SUPFAM" id="SSF57863">
    <property type="entry name" value="ArfGap/RecO-like zinc finger"/>
    <property type="match status" value="1"/>
</dbReference>
<dbReference type="NCBIfam" id="TIGR00613">
    <property type="entry name" value="reco"/>
    <property type="match status" value="1"/>
</dbReference>
<evidence type="ECO:0000256" key="3">
    <source>
        <dbReference type="ARBA" id="ARBA00022763"/>
    </source>
</evidence>
<evidence type="ECO:0000256" key="6">
    <source>
        <dbReference type="ARBA" id="ARBA00033409"/>
    </source>
</evidence>
<evidence type="ECO:0000256" key="2">
    <source>
        <dbReference type="ARBA" id="ARBA00021310"/>
    </source>
</evidence>
<comment type="function">
    <text evidence="7">Involved in DNA repair and RecF pathway recombination.</text>
</comment>
<keyword evidence="10" id="KW-1185">Reference proteome</keyword>
<dbReference type="EMBL" id="QKYV01000001">
    <property type="protein sequence ID" value="PZW43976.1"/>
    <property type="molecule type" value="Genomic_DNA"/>
</dbReference>
<gene>
    <name evidence="7" type="primary">recO</name>
    <name evidence="9" type="ORF">LX95_00305</name>
</gene>
<dbReference type="RefSeq" id="WP_111539654.1">
    <property type="nucleotide sequence ID" value="NZ_QKYV01000001.1"/>
</dbReference>
<dbReference type="Gene3D" id="2.40.50.140">
    <property type="entry name" value="Nucleic acid-binding proteins"/>
    <property type="match status" value="1"/>
</dbReference>
<dbReference type="HAMAP" id="MF_00201">
    <property type="entry name" value="RecO"/>
    <property type="match status" value="1"/>
</dbReference>
<feature type="domain" description="DNA replication/recombination mediator RecO N-terminal" evidence="8">
    <location>
        <begin position="1"/>
        <end position="78"/>
    </location>
</feature>
<evidence type="ECO:0000256" key="7">
    <source>
        <dbReference type="HAMAP-Rule" id="MF_00201"/>
    </source>
</evidence>
<keyword evidence="3 7" id="KW-0227">DNA damage</keyword>
<dbReference type="Proteomes" id="UP000249542">
    <property type="component" value="Unassembled WGS sequence"/>
</dbReference>
<dbReference type="PANTHER" id="PTHR33991">
    <property type="entry name" value="DNA REPAIR PROTEIN RECO"/>
    <property type="match status" value="1"/>
</dbReference>
<dbReference type="InterPro" id="IPR012340">
    <property type="entry name" value="NA-bd_OB-fold"/>
</dbReference>
<dbReference type="GO" id="GO:0006302">
    <property type="term" value="P:double-strand break repair"/>
    <property type="evidence" value="ECO:0007669"/>
    <property type="project" value="TreeGrafter"/>
</dbReference>
<proteinExistence type="inferred from homology"/>
<evidence type="ECO:0000256" key="4">
    <source>
        <dbReference type="ARBA" id="ARBA00023172"/>
    </source>
</evidence>
<dbReference type="Pfam" id="PF11967">
    <property type="entry name" value="RecO_N"/>
    <property type="match status" value="1"/>
</dbReference>
<protein>
    <recommendedName>
        <fullName evidence="2 7">DNA repair protein RecO</fullName>
    </recommendedName>
    <alternativeName>
        <fullName evidence="6 7">Recombination protein O</fullName>
    </alternativeName>
</protein>
<evidence type="ECO:0000313" key="9">
    <source>
        <dbReference type="EMBL" id="PZW43976.1"/>
    </source>
</evidence>
<dbReference type="PANTHER" id="PTHR33991:SF1">
    <property type="entry name" value="DNA REPAIR PROTEIN RECO"/>
    <property type="match status" value="1"/>
</dbReference>
<dbReference type="GO" id="GO:0043590">
    <property type="term" value="C:bacterial nucleoid"/>
    <property type="evidence" value="ECO:0007669"/>
    <property type="project" value="TreeGrafter"/>
</dbReference>